<dbReference type="Proteomes" id="UP000324678">
    <property type="component" value="Chromosome"/>
</dbReference>
<dbReference type="AlphaFoldDB" id="A0A5C1YIZ3"/>
<dbReference type="EMBL" id="CP043505">
    <property type="protein sequence ID" value="QEO15037.1"/>
    <property type="molecule type" value="Genomic_DNA"/>
</dbReference>
<accession>A0A5C1YIZ3</accession>
<dbReference type="OrthoDB" id="5179260at2"/>
<dbReference type="RefSeq" id="WP_149161056.1">
    <property type="nucleotide sequence ID" value="NZ_CP043505.1"/>
</dbReference>
<keyword evidence="3" id="KW-1185">Reference proteome</keyword>
<evidence type="ECO:0008006" key="4">
    <source>
        <dbReference type="Google" id="ProtNLM"/>
    </source>
</evidence>
<feature type="transmembrane region" description="Helical" evidence="1">
    <location>
        <begin position="12"/>
        <end position="31"/>
    </location>
</feature>
<evidence type="ECO:0000313" key="2">
    <source>
        <dbReference type="EMBL" id="QEO15037.1"/>
    </source>
</evidence>
<protein>
    <recommendedName>
        <fullName evidence="4">Polysaccharide chain length determinant N-terminal domain-containing protein</fullName>
    </recommendedName>
</protein>
<organism evidence="2 3">
    <name type="scientific">Agromyces intestinalis</name>
    <dbReference type="NCBI Taxonomy" id="2592652"/>
    <lineage>
        <taxon>Bacteria</taxon>
        <taxon>Bacillati</taxon>
        <taxon>Actinomycetota</taxon>
        <taxon>Actinomycetes</taxon>
        <taxon>Micrococcales</taxon>
        <taxon>Microbacteriaceae</taxon>
        <taxon>Agromyces</taxon>
    </lineage>
</organism>
<evidence type="ECO:0000313" key="3">
    <source>
        <dbReference type="Proteomes" id="UP000324678"/>
    </source>
</evidence>
<sequence length="231" mass="24850">MTFRDLVLVLLRRWYVLAVVFAVAISGFVWLDRSGGSYVSKPIVAFMLPGGVALRPDNGIDAEGVIGFAATIAEAVNNGRPIDRYAAEDAPAYGAGVREGVRIGVPNVGGQWGMSFTRAEIAVSIVGRTEEWVKARQREVLGRILTTADREQAMRGAAPDAHIDTFVMPLSTSIEHVQSSTRDRLLALGAILAAALITGGWLAVLLDRGLRRFRRPNRADADLRGPAVNTG</sequence>
<name>A0A5C1YIZ3_9MICO</name>
<keyword evidence="1" id="KW-0812">Transmembrane</keyword>
<feature type="transmembrane region" description="Helical" evidence="1">
    <location>
        <begin position="185"/>
        <end position="206"/>
    </location>
</feature>
<gene>
    <name evidence="2" type="ORF">FLP10_11880</name>
</gene>
<keyword evidence="1" id="KW-0472">Membrane</keyword>
<reference evidence="2 3" key="1">
    <citation type="submission" date="2019-09" db="EMBL/GenBank/DDBJ databases">
        <title>Genome sequencing of strain KACC 19306.</title>
        <authorList>
            <person name="Heo J."/>
            <person name="Kim S.-J."/>
            <person name="Kim J.-S."/>
            <person name="Hong S.-B."/>
            <person name="Kwon S.-W."/>
        </authorList>
    </citation>
    <scope>NUCLEOTIDE SEQUENCE [LARGE SCALE GENOMIC DNA]</scope>
    <source>
        <strain evidence="2 3">KACC 19306</strain>
    </source>
</reference>
<proteinExistence type="predicted"/>
<dbReference type="KEGG" id="ail:FLP10_11880"/>
<keyword evidence="1" id="KW-1133">Transmembrane helix</keyword>
<evidence type="ECO:0000256" key="1">
    <source>
        <dbReference type="SAM" id="Phobius"/>
    </source>
</evidence>